<gene>
    <name evidence="3" type="ORF">EAT49_09760</name>
</gene>
<protein>
    <submittedName>
        <fullName evidence="3">SMP-30/gluconolactonase/LRE family protein</fullName>
    </submittedName>
</protein>
<organism evidence="3 4">
    <name type="scientific">Histidinibacterium lentulum</name>
    <dbReference type="NCBI Taxonomy" id="2480588"/>
    <lineage>
        <taxon>Bacteria</taxon>
        <taxon>Pseudomonadati</taxon>
        <taxon>Pseudomonadota</taxon>
        <taxon>Alphaproteobacteria</taxon>
        <taxon>Rhodobacterales</taxon>
        <taxon>Paracoccaceae</taxon>
        <taxon>Histidinibacterium</taxon>
    </lineage>
</organism>
<dbReference type="Pfam" id="PF08450">
    <property type="entry name" value="SGL"/>
    <property type="match status" value="1"/>
</dbReference>
<dbReference type="InterPro" id="IPR051262">
    <property type="entry name" value="SMP-30/CGR1_Lactonase"/>
</dbReference>
<comment type="caution">
    <text evidence="3">The sequence shown here is derived from an EMBL/GenBank/DDBJ whole genome shotgun (WGS) entry which is preliminary data.</text>
</comment>
<dbReference type="InterPro" id="IPR013658">
    <property type="entry name" value="SGL"/>
</dbReference>
<dbReference type="PANTHER" id="PTHR47572:SF4">
    <property type="entry name" value="LACTONASE DRP35"/>
    <property type="match status" value="1"/>
</dbReference>
<evidence type="ECO:0000313" key="3">
    <source>
        <dbReference type="EMBL" id="ROU02602.1"/>
    </source>
</evidence>
<evidence type="ECO:0000259" key="2">
    <source>
        <dbReference type="Pfam" id="PF08450"/>
    </source>
</evidence>
<evidence type="ECO:0000313" key="4">
    <source>
        <dbReference type="Proteomes" id="UP000268016"/>
    </source>
</evidence>
<proteinExistence type="predicted"/>
<accession>A0A3N2R528</accession>
<keyword evidence="1" id="KW-0378">Hydrolase</keyword>
<name>A0A3N2R528_9RHOB</name>
<dbReference type="Pfam" id="PF20067">
    <property type="entry name" value="SSL_N"/>
    <property type="match status" value="1"/>
</dbReference>
<dbReference type="Proteomes" id="UP000268016">
    <property type="component" value="Unassembled WGS sequence"/>
</dbReference>
<reference evidence="3 4" key="1">
    <citation type="submission" date="2018-10" db="EMBL/GenBank/DDBJ databases">
        <title>Histidinibacterium lentulum gen. nov., sp. nov., a marine bacterium from the culture broth of Picochlorum sp. 122.</title>
        <authorList>
            <person name="Wang G."/>
        </authorList>
    </citation>
    <scope>NUCLEOTIDE SEQUENCE [LARGE SCALE GENOMIC DNA]</scope>
    <source>
        <strain evidence="3 4">B17</strain>
    </source>
</reference>
<dbReference type="AlphaFoldDB" id="A0A3N2R528"/>
<sequence length="294" mass="31797">MRYSFATAETTLLPPDRARVFFDGIFADPKLSHPEGVAIGPDGWIWAGNQDGDICRVSPDGRSYERVASTGGFALGLAFHGERALFVCDLRHAAVFRLDLATREMARFTEPGIRIPNYPLVDAARGRLLVSDSHAPDAPGPGIWSFDLDTGKGGLWYAQDLRFANGIAMRPGEDAVYVCETFAPAVTRIPILPDGSAGEATPFATDLPGLPDGIAFDRKGNLVAGCYEPSRLLRITPDGARCDVLIEEPTAHVFCHPTNVAFAGDRLYTANLGRWHLTEVAMDIGADPLWRASA</sequence>
<dbReference type="InterPro" id="IPR011042">
    <property type="entry name" value="6-blade_b-propeller_TolB-like"/>
</dbReference>
<dbReference type="OrthoDB" id="9775406at2"/>
<evidence type="ECO:0000256" key="1">
    <source>
        <dbReference type="ARBA" id="ARBA00022801"/>
    </source>
</evidence>
<dbReference type="EMBL" id="RDRB01000004">
    <property type="protein sequence ID" value="ROU02602.1"/>
    <property type="molecule type" value="Genomic_DNA"/>
</dbReference>
<dbReference type="SUPFAM" id="SSF63829">
    <property type="entry name" value="Calcium-dependent phosphotriesterase"/>
    <property type="match status" value="1"/>
</dbReference>
<dbReference type="PANTHER" id="PTHR47572">
    <property type="entry name" value="LIPOPROTEIN-RELATED"/>
    <property type="match status" value="1"/>
</dbReference>
<dbReference type="GO" id="GO:0016787">
    <property type="term" value="F:hydrolase activity"/>
    <property type="evidence" value="ECO:0007669"/>
    <property type="project" value="UniProtKB-KW"/>
</dbReference>
<dbReference type="Gene3D" id="2.120.10.30">
    <property type="entry name" value="TolB, C-terminal domain"/>
    <property type="match status" value="1"/>
</dbReference>
<feature type="domain" description="SMP-30/Gluconolactonase/LRE-like region" evidence="2">
    <location>
        <begin position="126"/>
        <end position="268"/>
    </location>
</feature>
<dbReference type="RefSeq" id="WP_123642127.1">
    <property type="nucleotide sequence ID" value="NZ_ML119084.1"/>
</dbReference>
<keyword evidence="4" id="KW-1185">Reference proteome</keyword>